<accession>A0AAQ4F833</accession>
<dbReference type="Pfam" id="PF00474">
    <property type="entry name" value="SSF"/>
    <property type="match status" value="1"/>
</dbReference>
<sequence length="696" mass="75608">MLENVPAKAVSRLHGYRCYCLRPPSKDSFIRWSYFRLHFVLHLLCFLFWTSPQNQERHGTANQKRRREQDKKSGMSASTNLDTADCVVFGVLTAVGYLVGIYFSVVKRRKKAVSGISNAASAELEAFLGGQSLPAAALAVSIVASVANGMNVVGFVGHYYAHGFHALWILVGTPLATAFAVTALVPLLYGLGVASVFQYLRMRFDNKVGITASVVYFVLSQTLGAVGIYSAAIGLSTMLSVPLLYSNIVIGLAGTIYTALGGLRGVVWADCVQALVMLVAPVTIIAKVIYDSSSVTPPLRPMTDLNVTEYMFRAKLDITLDENIWSCLIGGLPYIFVRVGFDQMVVQRFMAARSLRDAKRIAVVSAAFVVFFFFLVGVAGGTIIYWYRDCDPILSGAIKSYDQVVPYYLKESLSDVMTLRGLFLAGLLGATTSTVSSVVNSHAATFYIDIVAPNFSISEKKALIIMRLLAFGSGAIMTLFAIAVPTLGTATRLFLNFYASASGPFAALVILAVSCPWINARGAAWGSLLVCGFQLWHAVGRSLSSVAKPPVFPGTLDRCPAPGNSTAEVSSVTQGLLQEGSYVFPLYQLSFFWSSFLGALLTILLATALSFVTGGVKNAKNNVRFTSPVFLNFWKRFAFIAENCELEEAKALNDTKASSGHHDTDERTNEDRELTSKYKRRSSSDVSAHERAECVT</sequence>
<evidence type="ECO:0000256" key="10">
    <source>
        <dbReference type="ARBA" id="ARBA00023201"/>
    </source>
</evidence>
<feature type="region of interest" description="Disordered" evidence="12">
    <location>
        <begin position="57"/>
        <end position="77"/>
    </location>
</feature>
<evidence type="ECO:0000256" key="6">
    <source>
        <dbReference type="ARBA" id="ARBA00022989"/>
    </source>
</evidence>
<keyword evidence="7" id="KW-0915">Sodium</keyword>
<feature type="transmembrane region" description="Helical" evidence="13">
    <location>
        <begin position="422"/>
        <end position="448"/>
    </location>
</feature>
<name>A0AAQ4F833_AMBAM</name>
<evidence type="ECO:0000256" key="1">
    <source>
        <dbReference type="ARBA" id="ARBA00004651"/>
    </source>
</evidence>
<feature type="transmembrane region" description="Helical" evidence="13">
    <location>
        <begin position="361"/>
        <end position="387"/>
    </location>
</feature>
<evidence type="ECO:0000256" key="11">
    <source>
        <dbReference type="RuleBase" id="RU362091"/>
    </source>
</evidence>
<comment type="caution">
    <text evidence="14">The sequence shown here is derived from an EMBL/GenBank/DDBJ whole genome shotgun (WGS) entry which is preliminary data.</text>
</comment>
<dbReference type="Proteomes" id="UP001321473">
    <property type="component" value="Unassembled WGS sequence"/>
</dbReference>
<keyword evidence="10" id="KW-0739">Sodium transport</keyword>
<feature type="transmembrane region" description="Helical" evidence="13">
    <location>
        <begin position="209"/>
        <end position="231"/>
    </location>
</feature>
<dbReference type="GO" id="GO:0015293">
    <property type="term" value="F:symporter activity"/>
    <property type="evidence" value="ECO:0007669"/>
    <property type="project" value="TreeGrafter"/>
</dbReference>
<protein>
    <recommendedName>
        <fullName evidence="16">Sodium-dependent multivitamin transporter</fullName>
    </recommendedName>
</protein>
<dbReference type="AlphaFoldDB" id="A0AAQ4F833"/>
<evidence type="ECO:0000313" key="14">
    <source>
        <dbReference type="EMBL" id="KAK8783347.1"/>
    </source>
</evidence>
<dbReference type="InterPro" id="IPR051163">
    <property type="entry name" value="Sodium:Solute_Symporter_SSF"/>
</dbReference>
<evidence type="ECO:0000256" key="9">
    <source>
        <dbReference type="ARBA" id="ARBA00023136"/>
    </source>
</evidence>
<evidence type="ECO:0000256" key="5">
    <source>
        <dbReference type="ARBA" id="ARBA00022692"/>
    </source>
</evidence>
<proteinExistence type="inferred from homology"/>
<evidence type="ECO:0000256" key="7">
    <source>
        <dbReference type="ARBA" id="ARBA00023053"/>
    </source>
</evidence>
<evidence type="ECO:0000256" key="3">
    <source>
        <dbReference type="ARBA" id="ARBA00022448"/>
    </source>
</evidence>
<dbReference type="EMBL" id="JARKHS020005647">
    <property type="protein sequence ID" value="KAK8783347.1"/>
    <property type="molecule type" value="Genomic_DNA"/>
</dbReference>
<feature type="transmembrane region" description="Helical" evidence="13">
    <location>
        <begin position="323"/>
        <end position="341"/>
    </location>
</feature>
<keyword evidence="3" id="KW-0813">Transport</keyword>
<feature type="region of interest" description="Disordered" evidence="12">
    <location>
        <begin position="653"/>
        <end position="696"/>
    </location>
</feature>
<feature type="transmembrane region" description="Helical" evidence="13">
    <location>
        <begin position="243"/>
        <end position="260"/>
    </location>
</feature>
<dbReference type="PANTHER" id="PTHR42985:SF40">
    <property type="entry name" value="LD47995P-RELATED"/>
    <property type="match status" value="1"/>
</dbReference>
<feature type="transmembrane region" description="Helical" evidence="13">
    <location>
        <begin position="591"/>
        <end position="612"/>
    </location>
</feature>
<keyword evidence="5 13" id="KW-0812">Transmembrane</keyword>
<feature type="compositionally biased region" description="Basic and acidic residues" evidence="12">
    <location>
        <begin position="687"/>
        <end position="696"/>
    </location>
</feature>
<evidence type="ECO:0000256" key="12">
    <source>
        <dbReference type="SAM" id="MobiDB-lite"/>
    </source>
</evidence>
<feature type="transmembrane region" description="Helical" evidence="13">
    <location>
        <begin position="32"/>
        <end position="49"/>
    </location>
</feature>
<keyword evidence="6 13" id="KW-1133">Transmembrane helix</keyword>
<keyword evidence="8" id="KW-0406">Ion transport</keyword>
<dbReference type="Gene3D" id="1.20.1730.10">
    <property type="entry name" value="Sodium/glucose cotransporter"/>
    <property type="match status" value="1"/>
</dbReference>
<feature type="compositionally biased region" description="Basic and acidic residues" evidence="12">
    <location>
        <begin position="660"/>
        <end position="676"/>
    </location>
</feature>
<feature type="transmembrane region" description="Helical" evidence="13">
    <location>
        <begin position="468"/>
        <end position="487"/>
    </location>
</feature>
<comment type="subcellular location">
    <subcellularLocation>
        <location evidence="1">Cell membrane</location>
        <topology evidence="1">Multi-pass membrane protein</topology>
    </subcellularLocation>
</comment>
<evidence type="ECO:0000256" key="8">
    <source>
        <dbReference type="ARBA" id="ARBA00023065"/>
    </source>
</evidence>
<gene>
    <name evidence="14" type="ORF">V5799_010288</name>
</gene>
<keyword evidence="4" id="KW-1003">Cell membrane</keyword>
<keyword evidence="9 13" id="KW-0472">Membrane</keyword>
<feature type="transmembrane region" description="Helical" evidence="13">
    <location>
        <begin position="522"/>
        <end position="539"/>
    </location>
</feature>
<feature type="transmembrane region" description="Helical" evidence="13">
    <location>
        <begin position="267"/>
        <end position="290"/>
    </location>
</feature>
<dbReference type="PANTHER" id="PTHR42985">
    <property type="entry name" value="SODIUM-COUPLED MONOCARBOXYLATE TRANSPORTER"/>
    <property type="match status" value="1"/>
</dbReference>
<dbReference type="NCBIfam" id="TIGR00813">
    <property type="entry name" value="sss"/>
    <property type="match status" value="1"/>
</dbReference>
<feature type="transmembrane region" description="Helical" evidence="13">
    <location>
        <begin position="167"/>
        <end position="197"/>
    </location>
</feature>
<feature type="transmembrane region" description="Helical" evidence="13">
    <location>
        <begin position="87"/>
        <end position="105"/>
    </location>
</feature>
<dbReference type="InterPro" id="IPR001734">
    <property type="entry name" value="Na/solute_symporter"/>
</dbReference>
<comment type="similarity">
    <text evidence="2 11">Belongs to the sodium:solute symporter (SSF) (TC 2.A.21) family.</text>
</comment>
<feature type="transmembrane region" description="Helical" evidence="13">
    <location>
        <begin position="493"/>
        <end position="515"/>
    </location>
</feature>
<evidence type="ECO:0000256" key="13">
    <source>
        <dbReference type="SAM" id="Phobius"/>
    </source>
</evidence>
<dbReference type="GO" id="GO:0006814">
    <property type="term" value="P:sodium ion transport"/>
    <property type="evidence" value="ECO:0007669"/>
    <property type="project" value="UniProtKB-KW"/>
</dbReference>
<keyword evidence="15" id="KW-1185">Reference proteome</keyword>
<dbReference type="InterPro" id="IPR038377">
    <property type="entry name" value="Na/Glc_symporter_sf"/>
</dbReference>
<evidence type="ECO:0000256" key="2">
    <source>
        <dbReference type="ARBA" id="ARBA00006434"/>
    </source>
</evidence>
<organism evidence="14 15">
    <name type="scientific">Amblyomma americanum</name>
    <name type="common">Lone star tick</name>
    <dbReference type="NCBI Taxonomy" id="6943"/>
    <lineage>
        <taxon>Eukaryota</taxon>
        <taxon>Metazoa</taxon>
        <taxon>Ecdysozoa</taxon>
        <taxon>Arthropoda</taxon>
        <taxon>Chelicerata</taxon>
        <taxon>Arachnida</taxon>
        <taxon>Acari</taxon>
        <taxon>Parasitiformes</taxon>
        <taxon>Ixodida</taxon>
        <taxon>Ixodoidea</taxon>
        <taxon>Ixodidae</taxon>
        <taxon>Amblyomminae</taxon>
        <taxon>Amblyomma</taxon>
    </lineage>
</organism>
<evidence type="ECO:0008006" key="16">
    <source>
        <dbReference type="Google" id="ProtNLM"/>
    </source>
</evidence>
<dbReference type="PROSITE" id="PS50283">
    <property type="entry name" value="NA_SOLUT_SYMP_3"/>
    <property type="match status" value="1"/>
</dbReference>
<evidence type="ECO:0000313" key="15">
    <source>
        <dbReference type="Proteomes" id="UP001321473"/>
    </source>
</evidence>
<evidence type="ECO:0000256" key="4">
    <source>
        <dbReference type="ARBA" id="ARBA00022475"/>
    </source>
</evidence>
<dbReference type="GO" id="GO:0005886">
    <property type="term" value="C:plasma membrane"/>
    <property type="evidence" value="ECO:0007669"/>
    <property type="project" value="UniProtKB-SubCell"/>
</dbReference>
<reference evidence="14 15" key="1">
    <citation type="journal article" date="2023" name="Arcadia Sci">
        <title>De novo assembly of a long-read Amblyomma americanum tick genome.</title>
        <authorList>
            <person name="Chou S."/>
            <person name="Poskanzer K.E."/>
            <person name="Rollins M."/>
            <person name="Thuy-Boun P.S."/>
        </authorList>
    </citation>
    <scope>NUCLEOTIDE SEQUENCE [LARGE SCALE GENOMIC DNA]</scope>
    <source>
        <strain evidence="14">F_SG_1</strain>
        <tissue evidence="14">Salivary glands</tissue>
    </source>
</reference>